<gene>
    <name evidence="2" type="ORF">ABMA28_007278</name>
</gene>
<reference evidence="2 3" key="1">
    <citation type="submission" date="2024-06" db="EMBL/GenBank/DDBJ databases">
        <title>A chromosome-level genome assembly of beet webworm, Loxostege sticticalis.</title>
        <authorList>
            <person name="Zhang Y."/>
        </authorList>
    </citation>
    <scope>NUCLEOTIDE SEQUENCE [LARGE SCALE GENOMIC DNA]</scope>
    <source>
        <strain evidence="2">AQ028</strain>
        <tissue evidence="2">Male pupae</tissue>
    </source>
</reference>
<dbReference type="EMBL" id="JBEDNZ010000002">
    <property type="protein sequence ID" value="KAL0851482.1"/>
    <property type="molecule type" value="Genomic_DNA"/>
</dbReference>
<accession>A0ABD0TQF9</accession>
<evidence type="ECO:0000256" key="1">
    <source>
        <dbReference type="SAM" id="MobiDB-lite"/>
    </source>
</evidence>
<dbReference type="PANTHER" id="PTHR34239">
    <property type="entry name" value="APPLE DOMAIN-CONTAINING PROTEIN"/>
    <property type="match status" value="1"/>
</dbReference>
<protein>
    <submittedName>
        <fullName evidence="2">Uncharacterized protein</fullName>
    </submittedName>
</protein>
<evidence type="ECO:0000313" key="3">
    <source>
        <dbReference type="Proteomes" id="UP001549921"/>
    </source>
</evidence>
<evidence type="ECO:0000313" key="2">
    <source>
        <dbReference type="EMBL" id="KAL0851482.1"/>
    </source>
</evidence>
<sequence length="373" mass="42039">MPKRKKRYDEDDEYIRHKIKKLERKLLKRRKNRGYNNSPVTSDSEEPDIVEPAMELLEADCDAPESHTASIDVEKEAGCDAPQTSQVTIDVDKEAECDAPQCQQTNIDMDNAATNIDVITDSEILEIFGEDPTVAKTYAKDIQVDLALRLKHYATEGLSKEMRKELTAKYLTPSNCALIDPPALNAEIKAAVTDNIVKRDKGIEAKQKQLASAISALSQAITVYIASKTKDPTMLKLLMDTIRILCDCQHSDSITRKNFILFALRKELKSQLQTTKIDKYLFSEDLPEILKSAKAINRSVTDLKPAAPPAPKLQVQYKKPAPSTSKNWKAPPQTRRQQEAPRTQREPANAPTMRNRPPVSTKPLLQRVNHNRR</sequence>
<comment type="caution">
    <text evidence="2">The sequence shown here is derived from an EMBL/GenBank/DDBJ whole genome shotgun (WGS) entry which is preliminary data.</text>
</comment>
<feature type="compositionally biased region" description="Basic and acidic residues" evidence="1">
    <location>
        <begin position="336"/>
        <end position="345"/>
    </location>
</feature>
<organism evidence="2 3">
    <name type="scientific">Loxostege sticticalis</name>
    <name type="common">Beet webworm moth</name>
    <dbReference type="NCBI Taxonomy" id="481309"/>
    <lineage>
        <taxon>Eukaryota</taxon>
        <taxon>Metazoa</taxon>
        <taxon>Ecdysozoa</taxon>
        <taxon>Arthropoda</taxon>
        <taxon>Hexapoda</taxon>
        <taxon>Insecta</taxon>
        <taxon>Pterygota</taxon>
        <taxon>Neoptera</taxon>
        <taxon>Endopterygota</taxon>
        <taxon>Lepidoptera</taxon>
        <taxon>Glossata</taxon>
        <taxon>Ditrysia</taxon>
        <taxon>Pyraloidea</taxon>
        <taxon>Crambidae</taxon>
        <taxon>Pyraustinae</taxon>
        <taxon>Loxostege</taxon>
    </lineage>
</organism>
<name>A0ABD0TQF9_LOXSC</name>
<dbReference type="AlphaFoldDB" id="A0ABD0TQF9"/>
<proteinExistence type="predicted"/>
<dbReference type="Proteomes" id="UP001549921">
    <property type="component" value="Unassembled WGS sequence"/>
</dbReference>
<feature type="region of interest" description="Disordered" evidence="1">
    <location>
        <begin position="302"/>
        <end position="373"/>
    </location>
</feature>
<dbReference type="PANTHER" id="PTHR34239:SF2">
    <property type="entry name" value="TRANSPOSABLE ELEMENT P TRANSPOSASE_THAP9 CONSERVED DOMAIN-CONTAINING PROTEIN"/>
    <property type="match status" value="1"/>
</dbReference>